<keyword evidence="3" id="KW-1185">Reference proteome</keyword>
<name>A0A5C4J1F2_9ACTN</name>
<evidence type="ECO:0000313" key="3">
    <source>
        <dbReference type="Proteomes" id="UP000309174"/>
    </source>
</evidence>
<evidence type="ECO:0000313" key="2">
    <source>
        <dbReference type="EMBL" id="TMQ90353.1"/>
    </source>
</evidence>
<dbReference type="Proteomes" id="UP000309174">
    <property type="component" value="Unassembled WGS sequence"/>
</dbReference>
<dbReference type="PANTHER" id="PTHR43236:SF1">
    <property type="entry name" value="BLL7220 PROTEIN"/>
    <property type="match status" value="1"/>
</dbReference>
<gene>
    <name evidence="2" type="ORF">ETD83_35785</name>
</gene>
<dbReference type="OrthoDB" id="572608at2"/>
<comment type="caution">
    <text evidence="2">The sequence shown here is derived from an EMBL/GenBank/DDBJ whole genome shotgun (WGS) entry which is preliminary data.</text>
</comment>
<organism evidence="2 3">
    <name type="scientific">Actinomadura soli</name>
    <dbReference type="NCBI Taxonomy" id="2508997"/>
    <lineage>
        <taxon>Bacteria</taxon>
        <taxon>Bacillati</taxon>
        <taxon>Actinomycetota</taxon>
        <taxon>Actinomycetes</taxon>
        <taxon>Streptosporangiales</taxon>
        <taxon>Thermomonosporaceae</taxon>
        <taxon>Actinomadura</taxon>
    </lineage>
</organism>
<feature type="domain" description="IrrE N-terminal-like" evidence="1">
    <location>
        <begin position="62"/>
        <end position="171"/>
    </location>
</feature>
<dbReference type="AlphaFoldDB" id="A0A5C4J1F2"/>
<proteinExistence type="predicted"/>
<dbReference type="Gene3D" id="1.10.10.2910">
    <property type="match status" value="1"/>
</dbReference>
<protein>
    <submittedName>
        <fullName evidence="2">ImmA/IrrE family metallo-endopeptidase</fullName>
    </submittedName>
</protein>
<dbReference type="EMBL" id="VCKW01000299">
    <property type="protein sequence ID" value="TMQ90353.1"/>
    <property type="molecule type" value="Genomic_DNA"/>
</dbReference>
<dbReference type="PANTHER" id="PTHR43236">
    <property type="entry name" value="ANTITOXIN HIGA1"/>
    <property type="match status" value="1"/>
</dbReference>
<evidence type="ECO:0000259" key="1">
    <source>
        <dbReference type="Pfam" id="PF06114"/>
    </source>
</evidence>
<sequence>MRRGFKTEAERLADRVRGETGLQPAEPTDIRALAQHLNIEVVSADQLVDECKLRQLNEAQDGAFSAATFHISEDRVVIVCNPLNDAARTNSDIAHEVAHILLRHQVREVQTIGGHIFFACDSDQEEEANWLGGCLLLPRKLLLREAFSDATPEEVAAKYQVSQQMARFRLNASGVKLQVQRARQTRSRTRRT</sequence>
<accession>A0A5C4J1F2</accession>
<dbReference type="Pfam" id="PF06114">
    <property type="entry name" value="Peptidase_M78"/>
    <property type="match status" value="1"/>
</dbReference>
<dbReference type="InterPro" id="IPR010359">
    <property type="entry name" value="IrrE_HExxH"/>
</dbReference>
<dbReference type="InterPro" id="IPR052345">
    <property type="entry name" value="Rad_response_metalloprotease"/>
</dbReference>
<reference evidence="2 3" key="1">
    <citation type="submission" date="2019-05" db="EMBL/GenBank/DDBJ databases">
        <title>Draft genome sequence of Actinomadura sp. 14C53.</title>
        <authorList>
            <person name="Saricaoglu S."/>
            <person name="Isik K."/>
        </authorList>
    </citation>
    <scope>NUCLEOTIDE SEQUENCE [LARGE SCALE GENOMIC DNA]</scope>
    <source>
        <strain evidence="2 3">14C53</strain>
    </source>
</reference>